<reference evidence="2" key="1">
    <citation type="submission" date="2020-02" db="EMBL/GenBank/DDBJ databases">
        <authorList>
            <person name="Meier V. D."/>
        </authorList>
    </citation>
    <scope>NUCLEOTIDE SEQUENCE</scope>
    <source>
        <strain evidence="2">AVDCRST_MAG12</strain>
    </source>
</reference>
<protein>
    <submittedName>
        <fullName evidence="2">ATP synthase alpha chain</fullName>
        <ecNumber evidence="2">3.6.3.14</ecNumber>
    </submittedName>
</protein>
<accession>A0A6J4RC45</accession>
<dbReference type="GO" id="GO:0016787">
    <property type="term" value="F:hydrolase activity"/>
    <property type="evidence" value="ECO:0007669"/>
    <property type="project" value="UniProtKB-KW"/>
</dbReference>
<evidence type="ECO:0000313" key="2">
    <source>
        <dbReference type="EMBL" id="CAA9469846.1"/>
    </source>
</evidence>
<evidence type="ECO:0000256" key="1">
    <source>
        <dbReference type="SAM" id="MobiDB-lite"/>
    </source>
</evidence>
<dbReference type="AlphaFoldDB" id="A0A6J4RC45"/>
<feature type="compositionally biased region" description="Basic and acidic residues" evidence="1">
    <location>
        <begin position="124"/>
        <end position="135"/>
    </location>
</feature>
<feature type="non-terminal residue" evidence="2">
    <location>
        <position position="1"/>
    </location>
</feature>
<feature type="region of interest" description="Disordered" evidence="1">
    <location>
        <begin position="1"/>
        <end position="235"/>
    </location>
</feature>
<proteinExistence type="predicted"/>
<feature type="non-terminal residue" evidence="2">
    <location>
        <position position="235"/>
    </location>
</feature>
<feature type="compositionally biased region" description="Basic and acidic residues" evidence="1">
    <location>
        <begin position="26"/>
        <end position="53"/>
    </location>
</feature>
<sequence>PPLAPPGAGGQALRRRGRRFAHGAAGHRDQGRGHLGVHTDQRHLDHGRPDLPRLRPVQRGPAPCHRHGQLREPGGFIRADQGDEDRRRHPAPGPQPVPGARQLLPVRQRPRPGHPAEPQSGRAPHGDAQAERARADPGGGAGRGDLRRRQRLPRRGGDGRRPRLGGPVPGLPARQPRRDPRLHPRGAAGHRRDARQPATGDRALQRELRAADEQPRRRERERVFPGRLARRRGEI</sequence>
<name>A0A6J4RC45_9ACTN</name>
<organism evidence="2">
    <name type="scientific">uncultured Rubrobacteraceae bacterium</name>
    <dbReference type="NCBI Taxonomy" id="349277"/>
    <lineage>
        <taxon>Bacteria</taxon>
        <taxon>Bacillati</taxon>
        <taxon>Actinomycetota</taxon>
        <taxon>Rubrobacteria</taxon>
        <taxon>Rubrobacterales</taxon>
        <taxon>Rubrobacteraceae</taxon>
        <taxon>environmental samples</taxon>
    </lineage>
</organism>
<dbReference type="EMBL" id="CADCVK010000114">
    <property type="protein sequence ID" value="CAA9469846.1"/>
    <property type="molecule type" value="Genomic_DNA"/>
</dbReference>
<gene>
    <name evidence="2" type="ORF">AVDCRST_MAG12-682</name>
</gene>
<feature type="compositionally biased region" description="Basic and acidic residues" evidence="1">
    <location>
        <begin position="203"/>
        <end position="224"/>
    </location>
</feature>
<keyword evidence="2" id="KW-0378">Hydrolase</keyword>
<dbReference type="EC" id="3.6.3.14" evidence="2"/>